<organism evidence="2 3">
    <name type="scientific">Monoraphidium neglectum</name>
    <dbReference type="NCBI Taxonomy" id="145388"/>
    <lineage>
        <taxon>Eukaryota</taxon>
        <taxon>Viridiplantae</taxon>
        <taxon>Chlorophyta</taxon>
        <taxon>core chlorophytes</taxon>
        <taxon>Chlorophyceae</taxon>
        <taxon>CS clade</taxon>
        <taxon>Sphaeropleales</taxon>
        <taxon>Selenastraceae</taxon>
        <taxon>Monoraphidium</taxon>
    </lineage>
</organism>
<keyword evidence="3" id="KW-1185">Reference proteome</keyword>
<evidence type="ECO:0000259" key="1">
    <source>
        <dbReference type="PROSITE" id="PS50213"/>
    </source>
</evidence>
<accession>A0A0D2NRT8</accession>
<sequence length="576" mass="58471">MCAMHHAPTQVQGLMLIPTEEAWKGLEDTAVMQNVNLKGDNITATAMTGGLMLYWLAQGSDVDPSALPLTGFPTKIETEARWRCSLPEKPGSVGYGMSLRRNASGVFVEHGGSQQKEEAFAQLVDPVEPLKGTCPGLTIYKVNAIPMPCNSLAALAAEANNPSQAGCTRNADRSVSHMLAAGGRTNFLQLLIAAGLLPAVDKTATSFTVLAPSDAAIEASANSGAFKYDHLFASNKTLLKQILGYHIASGQALKQPTRATAEKLAPTLMKGDAGCGAGVGPSWGADNLVRGGRGIARTGAVVEACHSTIVPIDALLQPCCATFEQLLEGSAASDGYGAGRNTAAIADSPQLQSFLTSAADTVKQAPPNSTQVILVPSQAAWTAFLKAAARADISVDDSLYDAIFKSLVAVNQWGTDVAKILADPTQKITLATKLPDAAKSKLCPNGGQFALTLASAGPAAATAAAAAPAATRRKLQAVAAAPALPPGLAVLDGLASKRKIGVVGWEQTCGGGAVLFIDAVPQGCEFPVLKAEPSAAEGAGAAGNGTAPQNGAGAARAARAAVVAAVVAAAAAAVAL</sequence>
<dbReference type="SUPFAM" id="SSF82153">
    <property type="entry name" value="FAS1 domain"/>
    <property type="match status" value="1"/>
</dbReference>
<dbReference type="PROSITE" id="PS50213">
    <property type="entry name" value="FAS1"/>
    <property type="match status" value="1"/>
</dbReference>
<dbReference type="Proteomes" id="UP000054498">
    <property type="component" value="Unassembled WGS sequence"/>
</dbReference>
<evidence type="ECO:0000313" key="3">
    <source>
        <dbReference type="Proteomes" id="UP000054498"/>
    </source>
</evidence>
<protein>
    <recommendedName>
        <fullName evidence="1">FAS1 domain-containing protein</fullName>
    </recommendedName>
</protein>
<reference evidence="2 3" key="1">
    <citation type="journal article" date="2013" name="BMC Genomics">
        <title>Reconstruction of the lipid metabolism for the microalga Monoraphidium neglectum from its genome sequence reveals characteristics suitable for biofuel production.</title>
        <authorList>
            <person name="Bogen C."/>
            <person name="Al-Dilaimi A."/>
            <person name="Albersmeier A."/>
            <person name="Wichmann J."/>
            <person name="Grundmann M."/>
            <person name="Rupp O."/>
            <person name="Lauersen K.J."/>
            <person name="Blifernez-Klassen O."/>
            <person name="Kalinowski J."/>
            <person name="Goesmann A."/>
            <person name="Mussgnug J.H."/>
            <person name="Kruse O."/>
        </authorList>
    </citation>
    <scope>NUCLEOTIDE SEQUENCE [LARGE SCALE GENOMIC DNA]</scope>
    <source>
        <strain evidence="2 3">SAG 48.87</strain>
    </source>
</reference>
<dbReference type="AlphaFoldDB" id="A0A0D2NRT8"/>
<evidence type="ECO:0000313" key="2">
    <source>
        <dbReference type="EMBL" id="KIZ07001.1"/>
    </source>
</evidence>
<dbReference type="KEGG" id="mng:MNEG_0946"/>
<name>A0A0D2NRT8_9CHLO</name>
<dbReference type="GeneID" id="25727064"/>
<dbReference type="InterPro" id="IPR036378">
    <property type="entry name" value="FAS1_dom_sf"/>
</dbReference>
<feature type="domain" description="FAS1" evidence="1">
    <location>
        <begin position="171"/>
        <end position="316"/>
    </location>
</feature>
<dbReference type="Pfam" id="PF02469">
    <property type="entry name" value="Fasciclin"/>
    <property type="match status" value="1"/>
</dbReference>
<dbReference type="Gene3D" id="2.30.180.10">
    <property type="entry name" value="FAS1 domain"/>
    <property type="match status" value="1"/>
</dbReference>
<dbReference type="OrthoDB" id="543458at2759"/>
<dbReference type="RefSeq" id="XP_013906020.1">
    <property type="nucleotide sequence ID" value="XM_014050566.1"/>
</dbReference>
<dbReference type="EMBL" id="KK100306">
    <property type="protein sequence ID" value="KIZ07001.1"/>
    <property type="molecule type" value="Genomic_DNA"/>
</dbReference>
<proteinExistence type="predicted"/>
<gene>
    <name evidence="2" type="ORF">MNEG_0946</name>
</gene>
<dbReference type="InterPro" id="IPR000782">
    <property type="entry name" value="FAS1_domain"/>
</dbReference>